<dbReference type="DNASU" id="1074289"/>
<dbReference type="EMBL" id="QROV01000028">
    <property type="protein sequence ID" value="RHL54525.1"/>
    <property type="molecule type" value="Genomic_DNA"/>
</dbReference>
<accession>A0A0P0FJX4</accession>
<organism evidence="2 12">
    <name type="scientific">Bacteroides thetaiotaomicron</name>
    <dbReference type="NCBI Taxonomy" id="818"/>
    <lineage>
        <taxon>Bacteria</taxon>
        <taxon>Pseudomonadati</taxon>
        <taxon>Bacteroidota</taxon>
        <taxon>Bacteroidia</taxon>
        <taxon>Bacteroidales</taxon>
        <taxon>Bacteroidaceae</taxon>
        <taxon>Bacteroides</taxon>
    </lineage>
</organism>
<protein>
    <submittedName>
        <fullName evidence="2">Uncharacterized protein</fullName>
    </submittedName>
</protein>
<dbReference type="EMBL" id="CP083685">
    <property type="protein sequence ID" value="UYU89351.1"/>
    <property type="molecule type" value="Genomic_DNA"/>
</dbReference>
<evidence type="ECO:0000313" key="9">
    <source>
        <dbReference type="Proteomes" id="UP000283616"/>
    </source>
</evidence>
<dbReference type="EMBL" id="WCSB01000024">
    <property type="protein sequence ID" value="KAB4449002.1"/>
    <property type="molecule type" value="Genomic_DNA"/>
</dbReference>
<dbReference type="EMBL" id="WCRY01000007">
    <property type="protein sequence ID" value="KAB4483465.1"/>
    <property type="molecule type" value="Genomic_DNA"/>
</dbReference>
<feature type="signal peptide" evidence="1">
    <location>
        <begin position="1"/>
        <end position="22"/>
    </location>
</feature>
<reference evidence="9 10" key="1">
    <citation type="submission" date="2018-08" db="EMBL/GenBank/DDBJ databases">
        <title>A genome reference for cultivated species of the human gut microbiota.</title>
        <authorList>
            <person name="Zou Y."/>
            <person name="Xue W."/>
            <person name="Luo G."/>
        </authorList>
    </citation>
    <scope>NUCLEOTIDE SEQUENCE [LARGE SCALE GENOMIC DNA]</scope>
    <source>
        <strain evidence="6 9">AF37-12</strain>
        <strain evidence="5 10">AM30-26</strain>
    </source>
</reference>
<dbReference type="Proteomes" id="UP000460317">
    <property type="component" value="Unassembled WGS sequence"/>
</dbReference>
<dbReference type="Proteomes" id="UP000283616">
    <property type="component" value="Unassembled WGS sequence"/>
</dbReference>
<feature type="chain" id="PRO_5014519543" evidence="1">
    <location>
        <begin position="23"/>
        <end position="116"/>
    </location>
</feature>
<evidence type="ECO:0000256" key="1">
    <source>
        <dbReference type="SAM" id="SignalP"/>
    </source>
</evidence>
<reference evidence="7 14" key="3">
    <citation type="submission" date="2021-06" db="EMBL/GenBank/DDBJ databases">
        <title>Interrogation of the integrated mobile genetic elements in gut-associated Bacteroides with a consensus prediction approach.</title>
        <authorList>
            <person name="Campbell D.E."/>
            <person name="Leigh J.R."/>
            <person name="Kim T."/>
            <person name="England W."/>
            <person name="Whitaker R.J."/>
            <person name="Degnan P.H."/>
        </authorList>
    </citation>
    <scope>NUCLEOTIDE SEQUENCE</scope>
    <source>
        <strain evidence="8">VPI-3443</strain>
        <strain evidence="7 14">WAL8669</strain>
    </source>
</reference>
<evidence type="ECO:0000313" key="7">
    <source>
        <dbReference type="EMBL" id="UYU69016.1"/>
    </source>
</evidence>
<evidence type="ECO:0000313" key="5">
    <source>
        <dbReference type="EMBL" id="RHD81268.1"/>
    </source>
</evidence>
<dbReference type="Proteomes" id="UP000440614">
    <property type="component" value="Unassembled WGS sequence"/>
</dbReference>
<name>A0A0P0FJX4_BACT4</name>
<dbReference type="GeneID" id="60928120"/>
<keyword evidence="1" id="KW-0732">Signal</keyword>
<dbReference type="EMBL" id="WCSY01000008">
    <property type="protein sequence ID" value="KAB4313721.1"/>
    <property type="molecule type" value="Genomic_DNA"/>
</dbReference>
<dbReference type="Proteomes" id="UP001156218">
    <property type="component" value="Chromosome"/>
</dbReference>
<evidence type="ECO:0000313" key="14">
    <source>
        <dbReference type="Proteomes" id="UP001156218"/>
    </source>
</evidence>
<evidence type="ECO:0000313" key="8">
    <source>
        <dbReference type="EMBL" id="UYU89351.1"/>
    </source>
</evidence>
<dbReference type="Proteomes" id="UP000436858">
    <property type="component" value="Unassembled WGS sequence"/>
</dbReference>
<sequence length="116" mass="13376">MKRTNLFFGLAFALFCSLPMYAQTVSEDVDINTTSESATPRFVNMFINDNGAIYPIYVPNLSENTKIQEVWNEASAILGTRYFDLYYNGQKLSLDKSFADYWITGNISVYLEVRRR</sequence>
<evidence type="ECO:0000313" key="10">
    <source>
        <dbReference type="Proteomes" id="UP000284785"/>
    </source>
</evidence>
<evidence type="ECO:0000313" key="6">
    <source>
        <dbReference type="EMBL" id="RHL54525.1"/>
    </source>
</evidence>
<dbReference type="Proteomes" id="UP000284785">
    <property type="component" value="Unassembled WGS sequence"/>
</dbReference>
<dbReference type="Proteomes" id="UP001162960">
    <property type="component" value="Chromosome"/>
</dbReference>
<evidence type="ECO:0000313" key="2">
    <source>
        <dbReference type="EMBL" id="KAB4313721.1"/>
    </source>
</evidence>
<dbReference type="EMBL" id="CP083680">
    <property type="protein sequence ID" value="UYU69016.1"/>
    <property type="molecule type" value="Genomic_DNA"/>
</dbReference>
<evidence type="ECO:0000313" key="12">
    <source>
        <dbReference type="Proteomes" id="UP000440614"/>
    </source>
</evidence>
<dbReference type="RefSeq" id="WP_011108146.1">
    <property type="nucleotide sequence ID" value="NZ_BQNN01000001.1"/>
</dbReference>
<evidence type="ECO:0000313" key="3">
    <source>
        <dbReference type="EMBL" id="KAB4449002.1"/>
    </source>
</evidence>
<evidence type="ECO:0000313" key="4">
    <source>
        <dbReference type="EMBL" id="KAB4483465.1"/>
    </source>
</evidence>
<dbReference type="KEGG" id="btho:Btheta7330_00911"/>
<reference evidence="11 12" key="2">
    <citation type="journal article" date="2019" name="Nat. Med.">
        <title>A library of human gut bacterial isolates paired with longitudinal multiomics data enables mechanistic microbiome research.</title>
        <authorList>
            <person name="Poyet M."/>
            <person name="Groussin M."/>
            <person name="Gibbons S.M."/>
            <person name="Avila-Pacheco J."/>
            <person name="Jiang X."/>
            <person name="Kearney S.M."/>
            <person name="Perrotta A.R."/>
            <person name="Berdy B."/>
            <person name="Zhao S."/>
            <person name="Lieberman T.D."/>
            <person name="Swanson P.K."/>
            <person name="Smith M."/>
            <person name="Roesemann S."/>
            <person name="Alexander J.E."/>
            <person name="Rich S.A."/>
            <person name="Livny J."/>
            <person name="Vlamakis H."/>
            <person name="Clish C."/>
            <person name="Bullock K."/>
            <person name="Deik A."/>
            <person name="Scott J."/>
            <person name="Pierce K.A."/>
            <person name="Xavier R.J."/>
            <person name="Alm E.J."/>
        </authorList>
    </citation>
    <scope>NUCLEOTIDE SEQUENCE [LARGE SCALE GENOMIC DNA]</scope>
    <source>
        <strain evidence="4 11">BIOML-A162</strain>
        <strain evidence="3 13">BIOML-A165</strain>
        <strain evidence="2 12">BIOML-A188</strain>
    </source>
</reference>
<evidence type="ECO:0000313" key="13">
    <source>
        <dbReference type="Proteomes" id="UP000460317"/>
    </source>
</evidence>
<dbReference type="AlphaFoldDB" id="A0A0P0FJX4"/>
<gene>
    <name evidence="6" type="ORF">DW011_20440</name>
    <name evidence="5" type="ORF">DW780_24695</name>
    <name evidence="4" type="ORF">GAN91_09715</name>
    <name evidence="3" type="ORF">GAN93_20500</name>
    <name evidence="2" type="ORF">GAO51_08985</name>
    <name evidence="7" type="ORF">KQP68_12420</name>
    <name evidence="8" type="ORF">KQP74_15505</name>
</gene>
<proteinExistence type="predicted"/>
<evidence type="ECO:0000313" key="11">
    <source>
        <dbReference type="Proteomes" id="UP000436858"/>
    </source>
</evidence>
<dbReference type="EMBL" id="QSJP01000033">
    <property type="protein sequence ID" value="RHD81268.1"/>
    <property type="molecule type" value="Genomic_DNA"/>
</dbReference>